<name>A0ABX6S8C1_9BACI</name>
<evidence type="ECO:0000313" key="2">
    <source>
        <dbReference type="Proteomes" id="UP000515490"/>
    </source>
</evidence>
<evidence type="ECO:0000313" key="1">
    <source>
        <dbReference type="EMBL" id="QNF30219.1"/>
    </source>
</evidence>
<gene>
    <name evidence="1" type="ORF">HUW50_23810</name>
</gene>
<protein>
    <submittedName>
        <fullName evidence="1">Uncharacterized protein</fullName>
    </submittedName>
</protein>
<dbReference type="RefSeq" id="WP_157094514.1">
    <property type="nucleotide sequence ID" value="NZ_CP055263.1"/>
</dbReference>
<dbReference type="EMBL" id="CP055263">
    <property type="protein sequence ID" value="QNF30219.1"/>
    <property type="molecule type" value="Genomic_DNA"/>
</dbReference>
<reference evidence="1 2" key="1">
    <citation type="submission" date="2020-06" db="EMBL/GenBank/DDBJ databases">
        <title>Metabacillus dokdonensis sp. nov., isolated from the rhizosphere of Elymus tsukushiensis, a plant native to the Dokdo Islands, Republic of Korea.</title>
        <authorList>
            <person name="Lee S.Y."/>
            <person name="Hwang Y.J."/>
            <person name="Son J.S."/>
            <person name="Ghim S.Y."/>
        </authorList>
    </citation>
    <scope>NUCLEOTIDE SEQUENCE [LARGE SCALE GENOMIC DNA]</scope>
    <source>
        <strain evidence="1 2">KUDC1714</strain>
    </source>
</reference>
<proteinExistence type="predicted"/>
<sequence length="54" mass="6301">MTNKEEFQQDSIKFSIWDTNTEEVHLEQELTNRSEAFNNSLKNLGQASNLNDLK</sequence>
<dbReference type="Proteomes" id="UP000515490">
    <property type="component" value="Chromosome"/>
</dbReference>
<organism evidence="1 2">
    <name type="scientific">Metabacillus elymi</name>
    <dbReference type="NCBI Taxonomy" id="2745198"/>
    <lineage>
        <taxon>Bacteria</taxon>
        <taxon>Bacillati</taxon>
        <taxon>Bacillota</taxon>
        <taxon>Bacilli</taxon>
        <taxon>Bacillales</taxon>
        <taxon>Bacillaceae</taxon>
        <taxon>Metabacillus</taxon>
    </lineage>
</organism>
<accession>A0ABX6S8C1</accession>
<keyword evidence="2" id="KW-1185">Reference proteome</keyword>